<evidence type="ECO:0000256" key="16">
    <source>
        <dbReference type="PIRSR" id="PIRSR600829-2"/>
    </source>
</evidence>
<feature type="binding site" evidence="17">
    <location>
        <position position="73"/>
    </location>
    <ligand>
        <name>ATP</name>
        <dbReference type="ChEBI" id="CHEBI:30616"/>
    </ligand>
</feature>
<evidence type="ECO:0000313" key="21">
    <source>
        <dbReference type="Proteomes" id="UP000178603"/>
    </source>
</evidence>
<keyword evidence="18" id="KW-0479">Metal-binding</keyword>
<feature type="binding site" evidence="17">
    <location>
        <begin position="82"/>
        <end position="84"/>
    </location>
    <ligand>
        <name>ATP</name>
        <dbReference type="ChEBI" id="CHEBI:30616"/>
    </ligand>
</feature>
<evidence type="ECO:0000256" key="14">
    <source>
        <dbReference type="ARBA" id="ARBA00023264"/>
    </source>
</evidence>
<accession>A0A1F8ARU6</accession>
<evidence type="ECO:0000256" key="4">
    <source>
        <dbReference type="ARBA" id="ARBA00022516"/>
    </source>
</evidence>
<dbReference type="Proteomes" id="UP000178603">
    <property type="component" value="Unassembled WGS sequence"/>
</dbReference>
<keyword evidence="5" id="KW-0808">Transferase</keyword>
<feature type="binding site" evidence="16">
    <location>
        <position position="66"/>
    </location>
    <ligand>
        <name>substrate</name>
    </ligand>
</feature>
<feature type="transmembrane region" description="Helical" evidence="19">
    <location>
        <begin position="53"/>
        <end position="72"/>
    </location>
</feature>
<comment type="similarity">
    <text evidence="2">Belongs to the bacterial diacylglycerol kinase family.</text>
</comment>
<evidence type="ECO:0000256" key="1">
    <source>
        <dbReference type="ARBA" id="ARBA00004651"/>
    </source>
</evidence>
<dbReference type="InterPro" id="IPR036945">
    <property type="entry name" value="DAGK_sf"/>
</dbReference>
<feature type="binding site" evidence="17">
    <location>
        <position position="25"/>
    </location>
    <ligand>
        <name>ATP</name>
        <dbReference type="ChEBI" id="CHEBI:30616"/>
    </ligand>
</feature>
<keyword evidence="12 19" id="KW-0472">Membrane</keyword>
<dbReference type="AlphaFoldDB" id="A0A1F8ARU6"/>
<keyword evidence="10 19" id="KW-1133">Transmembrane helix</keyword>
<dbReference type="InterPro" id="IPR033717">
    <property type="entry name" value="UDPK"/>
</dbReference>
<dbReference type="CDD" id="cd14265">
    <property type="entry name" value="UDPK_IM_like"/>
    <property type="match status" value="1"/>
</dbReference>
<comment type="caution">
    <text evidence="20">The sequence shown here is derived from an EMBL/GenBank/DDBJ whole genome shotgun (WGS) entry which is preliminary data.</text>
</comment>
<dbReference type="Pfam" id="PF01219">
    <property type="entry name" value="DAGK_prokar"/>
    <property type="match status" value="1"/>
</dbReference>
<feature type="binding site" evidence="17">
    <location>
        <begin position="91"/>
        <end position="92"/>
    </location>
    <ligand>
        <name>ATP</name>
        <dbReference type="ChEBI" id="CHEBI:30616"/>
    </ligand>
</feature>
<dbReference type="GO" id="GO:0046872">
    <property type="term" value="F:metal ion binding"/>
    <property type="evidence" value="ECO:0007669"/>
    <property type="project" value="UniProtKB-KW"/>
</dbReference>
<protein>
    <recommendedName>
        <fullName evidence="22">Diacylglycerol kinase</fullName>
    </recommendedName>
</protein>
<dbReference type="EMBL" id="MGGW01000014">
    <property type="protein sequence ID" value="OGM54492.1"/>
    <property type="molecule type" value="Genomic_DNA"/>
</dbReference>
<keyword evidence="6 19" id="KW-0812">Transmembrane</keyword>
<keyword evidence="3" id="KW-1003">Cell membrane</keyword>
<dbReference type="GO" id="GO:0008654">
    <property type="term" value="P:phospholipid biosynthetic process"/>
    <property type="evidence" value="ECO:0007669"/>
    <property type="project" value="UniProtKB-KW"/>
</dbReference>
<dbReference type="GO" id="GO:0016301">
    <property type="term" value="F:kinase activity"/>
    <property type="evidence" value="ECO:0007669"/>
    <property type="project" value="UniProtKB-KW"/>
</dbReference>
<comment type="subcellular location">
    <subcellularLocation>
        <location evidence="1">Cell membrane</location>
        <topology evidence="1">Multi-pass membrane protein</topology>
    </subcellularLocation>
</comment>
<dbReference type="PANTHER" id="PTHR34299">
    <property type="entry name" value="DIACYLGLYCEROL KINASE"/>
    <property type="match status" value="1"/>
</dbReference>
<keyword evidence="4" id="KW-0444">Lipid biosynthesis</keyword>
<organism evidence="20 21">
    <name type="scientific">Candidatus Woesebacteria bacterium RIFCSPHIGHO2_12_FULL_41_24</name>
    <dbReference type="NCBI Taxonomy" id="1802510"/>
    <lineage>
        <taxon>Bacteria</taxon>
        <taxon>Candidatus Woeseibacteriota</taxon>
    </lineage>
</organism>
<evidence type="ECO:0000256" key="2">
    <source>
        <dbReference type="ARBA" id="ARBA00005967"/>
    </source>
</evidence>
<evidence type="ECO:0000256" key="12">
    <source>
        <dbReference type="ARBA" id="ARBA00023136"/>
    </source>
</evidence>
<dbReference type="GO" id="GO:0005886">
    <property type="term" value="C:plasma membrane"/>
    <property type="evidence" value="ECO:0007669"/>
    <property type="project" value="UniProtKB-SubCell"/>
</dbReference>
<keyword evidence="13" id="KW-0594">Phospholipid biosynthesis</keyword>
<feature type="active site" description="Proton acceptor" evidence="15">
    <location>
        <position position="66"/>
    </location>
</feature>
<evidence type="ECO:0000256" key="18">
    <source>
        <dbReference type="PIRSR" id="PIRSR600829-4"/>
    </source>
</evidence>
<name>A0A1F8ARU6_9BACT</name>
<reference evidence="20 21" key="1">
    <citation type="journal article" date="2016" name="Nat. Commun.">
        <title>Thousands of microbial genomes shed light on interconnected biogeochemical processes in an aquifer system.</title>
        <authorList>
            <person name="Anantharaman K."/>
            <person name="Brown C.T."/>
            <person name="Hug L.A."/>
            <person name="Sharon I."/>
            <person name="Castelle C.J."/>
            <person name="Probst A.J."/>
            <person name="Thomas B.C."/>
            <person name="Singh A."/>
            <person name="Wilkins M.J."/>
            <person name="Karaoz U."/>
            <person name="Brodie E.L."/>
            <person name="Williams K.H."/>
            <person name="Hubbard S.S."/>
            <person name="Banfield J.F."/>
        </authorList>
    </citation>
    <scope>NUCLEOTIDE SEQUENCE [LARGE SCALE GENOMIC DNA]</scope>
</reference>
<evidence type="ECO:0000256" key="19">
    <source>
        <dbReference type="SAM" id="Phobius"/>
    </source>
</evidence>
<keyword evidence="7 17" id="KW-0547">Nucleotide-binding</keyword>
<evidence type="ECO:0000256" key="10">
    <source>
        <dbReference type="ARBA" id="ARBA00022989"/>
    </source>
</evidence>
<feature type="binding site" evidence="18">
    <location>
        <position position="73"/>
    </location>
    <ligand>
        <name>a divalent metal cation</name>
        <dbReference type="ChEBI" id="CHEBI:60240"/>
    </ligand>
</feature>
<evidence type="ECO:0000256" key="9">
    <source>
        <dbReference type="ARBA" id="ARBA00022840"/>
    </source>
</evidence>
<proteinExistence type="inferred from homology"/>
<feature type="transmembrane region" description="Helical" evidence="19">
    <location>
        <begin position="93"/>
        <end position="114"/>
    </location>
</feature>
<comment type="cofactor">
    <cofactor evidence="18">
        <name>Mg(2+)</name>
        <dbReference type="ChEBI" id="CHEBI:18420"/>
    </cofactor>
    <text evidence="18">Mn(2+), Zn(2+), Cd(2+) and Co(2+) support activity to lesser extents.</text>
</comment>
<feature type="binding site" evidence="18">
    <location>
        <position position="25"/>
    </location>
    <ligand>
        <name>a divalent metal cation</name>
        <dbReference type="ChEBI" id="CHEBI:60240"/>
    </ligand>
</feature>
<dbReference type="Gene3D" id="1.10.287.3610">
    <property type="match status" value="1"/>
</dbReference>
<evidence type="ECO:0000256" key="7">
    <source>
        <dbReference type="ARBA" id="ARBA00022741"/>
    </source>
</evidence>
<dbReference type="GO" id="GO:0005524">
    <property type="term" value="F:ATP binding"/>
    <property type="evidence" value="ECO:0007669"/>
    <property type="project" value="UniProtKB-KW"/>
</dbReference>
<keyword evidence="18" id="KW-0460">Magnesium</keyword>
<evidence type="ECO:0000256" key="8">
    <source>
        <dbReference type="ARBA" id="ARBA00022777"/>
    </source>
</evidence>
<keyword evidence="8" id="KW-0418">Kinase</keyword>
<keyword evidence="9 17" id="KW-0067">ATP-binding</keyword>
<keyword evidence="11" id="KW-0443">Lipid metabolism</keyword>
<evidence type="ECO:0000256" key="13">
    <source>
        <dbReference type="ARBA" id="ARBA00023209"/>
    </source>
</evidence>
<sequence length="124" mass="13493">MSRKYSIAGSFEFAMNGIRDAFANEPNFRFHTVAAFMALVVAILLAFTPLEFVILLLTIIFVLILELFNTSMEKITDLVSPEIHPKAKVAKDVSAAAVFLGSVGAVLIGLVLYLPKILLLILPG</sequence>
<gene>
    <name evidence="20" type="ORF">A3E44_00310</name>
</gene>
<evidence type="ECO:0000256" key="17">
    <source>
        <dbReference type="PIRSR" id="PIRSR600829-3"/>
    </source>
</evidence>
<evidence type="ECO:0000256" key="3">
    <source>
        <dbReference type="ARBA" id="ARBA00022475"/>
    </source>
</evidence>
<evidence type="ECO:0000256" key="11">
    <source>
        <dbReference type="ARBA" id="ARBA00023098"/>
    </source>
</evidence>
<evidence type="ECO:0000256" key="5">
    <source>
        <dbReference type="ARBA" id="ARBA00022679"/>
    </source>
</evidence>
<dbReference type="InterPro" id="IPR000829">
    <property type="entry name" value="DAGK"/>
</dbReference>
<evidence type="ECO:0000256" key="6">
    <source>
        <dbReference type="ARBA" id="ARBA00022692"/>
    </source>
</evidence>
<dbReference type="PANTHER" id="PTHR34299:SF1">
    <property type="entry name" value="DIACYLGLYCEROL KINASE"/>
    <property type="match status" value="1"/>
</dbReference>
<keyword evidence="14" id="KW-1208">Phospholipid metabolism</keyword>
<evidence type="ECO:0008006" key="22">
    <source>
        <dbReference type="Google" id="ProtNLM"/>
    </source>
</evidence>
<evidence type="ECO:0000256" key="15">
    <source>
        <dbReference type="PIRSR" id="PIRSR600829-1"/>
    </source>
</evidence>
<evidence type="ECO:0000313" key="20">
    <source>
        <dbReference type="EMBL" id="OGM54492.1"/>
    </source>
</evidence>